<protein>
    <recommendedName>
        <fullName evidence="5">Pseudouridine synthase</fullName>
        <ecNumber evidence="5">5.4.99.-</ecNumber>
    </recommendedName>
</protein>
<dbReference type="NCBIfam" id="TIGR00005">
    <property type="entry name" value="rluA_subfam"/>
    <property type="match status" value="1"/>
</dbReference>
<dbReference type="Proteomes" id="UP001240643">
    <property type="component" value="Unassembled WGS sequence"/>
</dbReference>
<evidence type="ECO:0000313" key="8">
    <source>
        <dbReference type="Proteomes" id="UP001240643"/>
    </source>
</evidence>
<dbReference type="SMART" id="SM00363">
    <property type="entry name" value="S4"/>
    <property type="match status" value="1"/>
</dbReference>
<name>A0ABU0LYS9_9BACT</name>
<dbReference type="Pfam" id="PF00849">
    <property type="entry name" value="PseudoU_synth_2"/>
    <property type="match status" value="1"/>
</dbReference>
<dbReference type="Gene3D" id="3.10.290.10">
    <property type="entry name" value="RNA-binding S4 domain"/>
    <property type="match status" value="1"/>
</dbReference>
<dbReference type="InterPro" id="IPR002942">
    <property type="entry name" value="S4_RNA-bd"/>
</dbReference>
<keyword evidence="3 5" id="KW-0413">Isomerase</keyword>
<feature type="domain" description="RNA-binding S4" evidence="6">
    <location>
        <begin position="16"/>
        <end position="79"/>
    </location>
</feature>
<dbReference type="Gene3D" id="3.30.2350.10">
    <property type="entry name" value="Pseudouridine synthase"/>
    <property type="match status" value="1"/>
</dbReference>
<evidence type="ECO:0000256" key="1">
    <source>
        <dbReference type="ARBA" id="ARBA00000073"/>
    </source>
</evidence>
<evidence type="ECO:0000313" key="7">
    <source>
        <dbReference type="EMBL" id="MDQ0513827.1"/>
    </source>
</evidence>
<dbReference type="InterPro" id="IPR006224">
    <property type="entry name" value="PsdUridine_synth_RluA-like_CS"/>
</dbReference>
<keyword evidence="8" id="KW-1185">Reference proteome</keyword>
<dbReference type="CDD" id="cd00165">
    <property type="entry name" value="S4"/>
    <property type="match status" value="1"/>
</dbReference>
<evidence type="ECO:0000256" key="2">
    <source>
        <dbReference type="ARBA" id="ARBA00010876"/>
    </source>
</evidence>
<dbReference type="EMBL" id="JAUSWO010000001">
    <property type="protein sequence ID" value="MDQ0513827.1"/>
    <property type="molecule type" value="Genomic_DNA"/>
</dbReference>
<proteinExistence type="inferred from homology"/>
<dbReference type="Pfam" id="PF01479">
    <property type="entry name" value="S4"/>
    <property type="match status" value="1"/>
</dbReference>
<dbReference type="PROSITE" id="PS50889">
    <property type="entry name" value="S4"/>
    <property type="match status" value="1"/>
</dbReference>
<dbReference type="InterPro" id="IPR006225">
    <property type="entry name" value="PsdUridine_synth_RluC/D"/>
</dbReference>
<evidence type="ECO:0000256" key="4">
    <source>
        <dbReference type="PROSITE-ProRule" id="PRU00182"/>
    </source>
</evidence>
<sequence>MILKIIHFNNSEKNKIRLDKYLTDQLGWTKTKVQNWIKNNQIIVNDKIISKPGFILDQLEYRIQINQSETIPIIETNQREISNQPIFSQIKIVYEDDAIIIIDKPSGLLSHPTSKNENDTLTDFLAFYFSQNPQAVDLLRNGLVHRLDKETSGLMIVAKTETALKQILLDFEKKVVIKKYCAIVQGKLPHKHLKINLPIGRSNDGTLKMRVNAQKDLKDAITEVNELEQLHNHTLVECNLLTGRTHQIRVHLAHINNPVLNDYLYGHKIPGDLFGQYLHASYLEFDHPVTKKRISFKSQWPQEFDTKYHQLRFKDLKNE</sequence>
<dbReference type="GO" id="GO:0160140">
    <property type="term" value="F:23S rRNA pseudouridine(1911/1915/1917) synthase activity"/>
    <property type="evidence" value="ECO:0007669"/>
    <property type="project" value="UniProtKB-EC"/>
</dbReference>
<organism evidence="7 8">
    <name type="scientific">Mycoplasmoides fastidiosum</name>
    <dbReference type="NCBI Taxonomy" id="92758"/>
    <lineage>
        <taxon>Bacteria</taxon>
        <taxon>Bacillati</taxon>
        <taxon>Mycoplasmatota</taxon>
        <taxon>Mycoplasmoidales</taxon>
        <taxon>Mycoplasmoidaceae</taxon>
        <taxon>Mycoplasmoides</taxon>
    </lineage>
</organism>
<dbReference type="RefSeq" id="WP_256547476.1">
    <property type="nucleotide sequence ID" value="NZ_CP101809.1"/>
</dbReference>
<gene>
    <name evidence="7" type="ORF">J2Z62_000265</name>
</gene>
<evidence type="ECO:0000259" key="6">
    <source>
        <dbReference type="SMART" id="SM00363"/>
    </source>
</evidence>
<evidence type="ECO:0000256" key="5">
    <source>
        <dbReference type="RuleBase" id="RU362028"/>
    </source>
</evidence>
<dbReference type="SUPFAM" id="SSF55174">
    <property type="entry name" value="Alpha-L RNA-binding motif"/>
    <property type="match status" value="1"/>
</dbReference>
<reference evidence="7" key="1">
    <citation type="submission" date="2023-07" db="EMBL/GenBank/DDBJ databases">
        <title>Genomic Encyclopedia of Type Strains, Phase IV (KMG-IV): sequencing the most valuable type-strain genomes for metagenomic binning, comparative biology and taxonomic classification.</title>
        <authorList>
            <person name="Goeker M."/>
        </authorList>
    </citation>
    <scope>NUCLEOTIDE SEQUENCE [LARGE SCALE GENOMIC DNA]</scope>
    <source>
        <strain evidence="7">DSM 21204</strain>
    </source>
</reference>
<dbReference type="PANTHER" id="PTHR21600:SF44">
    <property type="entry name" value="RIBOSOMAL LARGE SUBUNIT PSEUDOURIDINE SYNTHASE D"/>
    <property type="match status" value="1"/>
</dbReference>
<dbReference type="InterPro" id="IPR050188">
    <property type="entry name" value="RluA_PseudoU_synthase"/>
</dbReference>
<comment type="function">
    <text evidence="5">Responsible for synthesis of pseudouridine from uracil.</text>
</comment>
<dbReference type="PANTHER" id="PTHR21600">
    <property type="entry name" value="MITOCHONDRIAL RNA PSEUDOURIDINE SYNTHASE"/>
    <property type="match status" value="1"/>
</dbReference>
<dbReference type="InterPro" id="IPR006145">
    <property type="entry name" value="PsdUridine_synth_RsuA/RluA"/>
</dbReference>
<dbReference type="InterPro" id="IPR036986">
    <property type="entry name" value="S4_RNA-bd_sf"/>
</dbReference>
<dbReference type="CDD" id="cd02869">
    <property type="entry name" value="PseudoU_synth_RluA_like"/>
    <property type="match status" value="1"/>
</dbReference>
<dbReference type="InterPro" id="IPR020103">
    <property type="entry name" value="PsdUridine_synth_cat_dom_sf"/>
</dbReference>
<comment type="caution">
    <text evidence="7">The sequence shown here is derived from an EMBL/GenBank/DDBJ whole genome shotgun (WGS) entry which is preliminary data.</text>
</comment>
<comment type="catalytic activity">
    <reaction evidence="1 5">
        <text>a uridine in RNA = a pseudouridine in RNA</text>
        <dbReference type="Rhea" id="RHEA:48348"/>
        <dbReference type="Rhea" id="RHEA-COMP:12068"/>
        <dbReference type="Rhea" id="RHEA-COMP:12069"/>
        <dbReference type="ChEBI" id="CHEBI:65314"/>
        <dbReference type="ChEBI" id="CHEBI:65315"/>
    </reaction>
</comment>
<evidence type="ECO:0000256" key="3">
    <source>
        <dbReference type="ARBA" id="ARBA00023235"/>
    </source>
</evidence>
<dbReference type="SUPFAM" id="SSF55120">
    <property type="entry name" value="Pseudouridine synthase"/>
    <property type="match status" value="1"/>
</dbReference>
<dbReference type="EC" id="5.4.99.-" evidence="5"/>
<comment type="similarity">
    <text evidence="2 5">Belongs to the pseudouridine synthase RluA family.</text>
</comment>
<keyword evidence="4" id="KW-0694">RNA-binding</keyword>
<dbReference type="PROSITE" id="PS01129">
    <property type="entry name" value="PSI_RLU"/>
    <property type="match status" value="1"/>
</dbReference>
<accession>A0ABU0LYS9</accession>